<evidence type="ECO:0000313" key="3">
    <source>
        <dbReference type="EMBL" id="CAD2171243.1"/>
    </source>
</evidence>
<feature type="chain" id="PRO_5027783244" description="Peptidase C19 ubiquitin carboxyl-terminal hydrolase domain-containing protein" evidence="1">
    <location>
        <begin position="26"/>
        <end position="310"/>
    </location>
</feature>
<dbReference type="AlphaFoldDB" id="A0A6V7V8E5"/>
<dbReference type="OrthoDB" id="2248014at2759"/>
<organism evidence="3 4">
    <name type="scientific">Meloidogyne enterolobii</name>
    <name type="common">Root-knot nematode worm</name>
    <name type="synonym">Meloidogyne mayaguensis</name>
    <dbReference type="NCBI Taxonomy" id="390850"/>
    <lineage>
        <taxon>Eukaryota</taxon>
        <taxon>Metazoa</taxon>
        <taxon>Ecdysozoa</taxon>
        <taxon>Nematoda</taxon>
        <taxon>Chromadorea</taxon>
        <taxon>Rhabditida</taxon>
        <taxon>Tylenchina</taxon>
        <taxon>Tylenchomorpha</taxon>
        <taxon>Tylenchoidea</taxon>
        <taxon>Meloidogynidae</taxon>
        <taxon>Meloidogyninae</taxon>
        <taxon>Meloidogyne</taxon>
    </lineage>
</organism>
<feature type="domain" description="Peptidase C19 ubiquitin carboxyl-terminal hydrolase" evidence="2">
    <location>
        <begin position="188"/>
        <end position="261"/>
    </location>
</feature>
<dbReference type="Gene3D" id="3.90.70.10">
    <property type="entry name" value="Cysteine proteinases"/>
    <property type="match status" value="1"/>
</dbReference>
<comment type="caution">
    <text evidence="3">The sequence shown here is derived from an EMBL/GenBank/DDBJ whole genome shotgun (WGS) entry which is preliminary data.</text>
</comment>
<protein>
    <recommendedName>
        <fullName evidence="2">Peptidase C19 ubiquitin carboxyl-terminal hydrolase domain-containing protein</fullName>
    </recommendedName>
</protein>
<evidence type="ECO:0000313" key="4">
    <source>
        <dbReference type="Proteomes" id="UP000580250"/>
    </source>
</evidence>
<dbReference type="GO" id="GO:0016579">
    <property type="term" value="P:protein deubiquitination"/>
    <property type="evidence" value="ECO:0007669"/>
    <property type="project" value="InterPro"/>
</dbReference>
<dbReference type="EMBL" id="CAJEWN010000180">
    <property type="protein sequence ID" value="CAD2171243.1"/>
    <property type="molecule type" value="Genomic_DNA"/>
</dbReference>
<dbReference type="Proteomes" id="UP000580250">
    <property type="component" value="Unassembled WGS sequence"/>
</dbReference>
<accession>A0A6V7V8E5</accession>
<feature type="signal peptide" evidence="1">
    <location>
        <begin position="1"/>
        <end position="25"/>
    </location>
</feature>
<dbReference type="Pfam" id="PF00443">
    <property type="entry name" value="UCH"/>
    <property type="match status" value="1"/>
</dbReference>
<dbReference type="CDD" id="cd02257">
    <property type="entry name" value="Peptidase_C19"/>
    <property type="match status" value="1"/>
</dbReference>
<evidence type="ECO:0000256" key="1">
    <source>
        <dbReference type="SAM" id="SignalP"/>
    </source>
</evidence>
<name>A0A6V7V8E5_MELEN</name>
<evidence type="ECO:0000259" key="2">
    <source>
        <dbReference type="Pfam" id="PF00443"/>
    </source>
</evidence>
<proteinExistence type="predicted"/>
<gene>
    <name evidence="3" type="ORF">MENT_LOCUS22699</name>
</gene>
<keyword evidence="1" id="KW-0732">Signal</keyword>
<sequence>MQKLITFFAFFLLLAFVILTEYSNADPIMEHAAHLNPDGSLVMASEHLMSKFKRHRYGGCCDCCDGSCGCVTCCYYSKLLELFSHSSIRRITKLKRLKEKIQKIQIKNKHNAKHIAKSFAKFKAADKQKTNILKFNLNIGIPVLLEDSDILSVLTGAQYKNGSLRQLHNFLPQGKQDLEDSWVLFHNGKVPIPDTLILRLFKDESIKNNVTEFPVDLNMVSFIHRDSPNNEEAIYSLYGMVIHIGLNYRSGHFVAKVKKLKSSVIFGNYSMTRRFLGFHWRMGNIRQPIFFFMRGKRHWNRKRGINNYSK</sequence>
<dbReference type="GO" id="GO:0004843">
    <property type="term" value="F:cysteine-type deubiquitinase activity"/>
    <property type="evidence" value="ECO:0007669"/>
    <property type="project" value="InterPro"/>
</dbReference>
<dbReference type="PROSITE" id="PS00973">
    <property type="entry name" value="USP_2"/>
    <property type="match status" value="1"/>
</dbReference>
<dbReference type="InterPro" id="IPR018200">
    <property type="entry name" value="USP_CS"/>
</dbReference>
<dbReference type="SUPFAM" id="SSF54001">
    <property type="entry name" value="Cysteine proteinases"/>
    <property type="match status" value="1"/>
</dbReference>
<dbReference type="InterPro" id="IPR038765">
    <property type="entry name" value="Papain-like_cys_pep_sf"/>
</dbReference>
<reference evidence="3 4" key="1">
    <citation type="submission" date="2020-08" db="EMBL/GenBank/DDBJ databases">
        <authorList>
            <person name="Koutsovoulos G."/>
            <person name="Danchin GJ E."/>
        </authorList>
    </citation>
    <scope>NUCLEOTIDE SEQUENCE [LARGE SCALE GENOMIC DNA]</scope>
</reference>
<dbReference type="InterPro" id="IPR001394">
    <property type="entry name" value="Peptidase_C19_UCH"/>
</dbReference>